<protein>
    <submittedName>
        <fullName evidence="1">Uncharacterized protein</fullName>
    </submittedName>
</protein>
<evidence type="ECO:0000313" key="2">
    <source>
        <dbReference type="Proteomes" id="UP001152766"/>
    </source>
</evidence>
<proteinExistence type="predicted"/>
<evidence type="ECO:0000313" key="1">
    <source>
        <dbReference type="EMBL" id="MDG0863185.1"/>
    </source>
</evidence>
<gene>
    <name evidence="1" type="ORF">EXJ73_11970</name>
</gene>
<dbReference type="AlphaFoldDB" id="A0A9X4LLM3"/>
<dbReference type="EMBL" id="SGUG01000015">
    <property type="protein sequence ID" value="MDG0863185.1"/>
    <property type="molecule type" value="Genomic_DNA"/>
</dbReference>
<name>A0A9X4LLM3_9BURK</name>
<sequence length="133" mass="14560">MVTSIDWKDKGFAAAPEVKTAPVAGLVMYRAWGSHSSEWGSGFFSLEKPTSVLDAELRFNIADWGNGVHFVSTFRLKAGHAYFVGPVAHGAQDLSRPGTQVFVHAPLEIKVALERSREVLRHDVTVVQRAGRA</sequence>
<organism evidence="1 2">
    <name type="scientific">Pelomonas aquatica</name>
    <dbReference type="NCBI Taxonomy" id="431058"/>
    <lineage>
        <taxon>Bacteria</taxon>
        <taxon>Pseudomonadati</taxon>
        <taxon>Pseudomonadota</taxon>
        <taxon>Betaproteobacteria</taxon>
        <taxon>Burkholderiales</taxon>
        <taxon>Sphaerotilaceae</taxon>
        <taxon>Roseateles</taxon>
    </lineage>
</organism>
<dbReference type="Proteomes" id="UP001152766">
    <property type="component" value="Unassembled WGS sequence"/>
</dbReference>
<reference evidence="1" key="1">
    <citation type="submission" date="2019-02" db="EMBL/GenBank/DDBJ databases">
        <title>Draft genome of the type strain Pelomonas aquatica CCUG 52575T.</title>
        <authorList>
            <person name="Gomila M."/>
            <person name="Lalucat J."/>
        </authorList>
    </citation>
    <scope>NUCLEOTIDE SEQUENCE</scope>
    <source>
        <strain evidence="1">CCUG 52575</strain>
    </source>
</reference>
<comment type="caution">
    <text evidence="1">The sequence shown here is derived from an EMBL/GenBank/DDBJ whole genome shotgun (WGS) entry which is preliminary data.</text>
</comment>
<dbReference type="RefSeq" id="WP_268152087.1">
    <property type="nucleotide sequence ID" value="NZ_JAPPUW010000014.1"/>
</dbReference>
<accession>A0A9X4LLM3</accession>
<keyword evidence="2" id="KW-1185">Reference proteome</keyword>